<evidence type="ECO:0000313" key="19">
    <source>
        <dbReference type="EMBL" id="QGW81919.1"/>
    </source>
</evidence>
<evidence type="ECO:0000256" key="12">
    <source>
        <dbReference type="ARBA" id="ARBA00034013"/>
    </source>
</evidence>
<feature type="binding site" evidence="16">
    <location>
        <begin position="403"/>
        <end position="408"/>
    </location>
    <ligand>
        <name>substrate</name>
    </ligand>
</feature>
<dbReference type="InterPro" id="IPR044901">
    <property type="entry name" value="Trehalose_TreZ_E-set_sf"/>
</dbReference>
<dbReference type="GO" id="GO:0033942">
    <property type="term" value="F:4-alpha-D-(1-&gt;4)-alpha-D-glucanotrehalose trehalohydrolase activity"/>
    <property type="evidence" value="ECO:0007669"/>
    <property type="project" value="UniProtKB-EC"/>
</dbReference>
<evidence type="ECO:0000256" key="7">
    <source>
        <dbReference type="ARBA" id="ARBA00022801"/>
    </source>
</evidence>
<dbReference type="NCBIfam" id="TIGR02402">
    <property type="entry name" value="trehalose_TreZ"/>
    <property type="match status" value="1"/>
</dbReference>
<gene>
    <name evidence="19" type="primary">treZ</name>
    <name evidence="19" type="ORF">GOQ09_10085</name>
</gene>
<evidence type="ECO:0000256" key="5">
    <source>
        <dbReference type="ARBA" id="ARBA00015938"/>
    </source>
</evidence>
<evidence type="ECO:0000256" key="2">
    <source>
        <dbReference type="ARBA" id="ARBA00005199"/>
    </source>
</evidence>
<dbReference type="InterPro" id="IPR006047">
    <property type="entry name" value="GH13_cat_dom"/>
</dbReference>
<dbReference type="Proteomes" id="UP000425817">
    <property type="component" value="Chromosome"/>
</dbReference>
<evidence type="ECO:0000256" key="1">
    <source>
        <dbReference type="ARBA" id="ARBA00004496"/>
    </source>
</evidence>
<comment type="similarity">
    <text evidence="3 14">Belongs to the glycosyl hydrolase 13 family.</text>
</comment>
<dbReference type="AlphaFoldDB" id="A0A6I6H8L3"/>
<dbReference type="Gene3D" id="2.60.40.10">
    <property type="entry name" value="Immunoglobulins"/>
    <property type="match status" value="1"/>
</dbReference>
<evidence type="ECO:0000256" key="4">
    <source>
        <dbReference type="ARBA" id="ARBA00012268"/>
    </source>
</evidence>
<proteinExistence type="inferred from homology"/>
<keyword evidence="6" id="KW-0963">Cytoplasm</keyword>
<protein>
    <recommendedName>
        <fullName evidence="5 13">Malto-oligosyltrehalose trehalohydrolase</fullName>
        <shortName evidence="14">MTHase</shortName>
        <ecNumber evidence="4 13">3.2.1.141</ecNumber>
    </recommendedName>
    <alternativeName>
        <fullName evidence="11 14">4-alpha-D-((1-&gt;4)-alpha-D-glucano)trehalose trehalohydrolase</fullName>
    </alternativeName>
    <alternativeName>
        <fullName evidence="10 14">Maltooligosyl trehalose trehalohydrolase</fullName>
    </alternativeName>
</protein>
<sequence length="620" mass="67489">MKRAHRMPFGATVNSNNGGGVDFALWAPSADGITLVHTPAGGADASHAMPRSEDGWHRLTLPDARHGDSYAYRLADGTTIPDPASRYNPDDVHGPSRIVDPHRFEWTDTDWRGRPWHEAVVYELHVGTFTEEGTFEAARERLGELAELGITAIELMPLADFPGARNWGYDGVLQFAPDASYGTPDDLKALVNAAHALGLMVLVDVVYNHFGPEGNYLHACCPEFFNAAERTPWGAAINFDGDKSRTVRDFFMHNALYWVEEFHMDGLRMDAIHAIRDSSEKHIVQEIREALNAGPARERQVHLVLENDANLASLLARDGAGLPVAGTAQWNDDLHHAAHVLTTGEHDGYYADYADDPACRLARALAEGFIYQGQASAFRGGELRGEPSTQLPSTAFVSYLQTHDQVGNRAFGERIHAMGDPALVRAAFACVLLSPHVPMLFMGDEFAASSPFLYFCDFGPELASAVAEGRRAEFGGFAAFADEAARARIPDPNAEETFTASKLRWRERGTQPHFARLCEMQQLLEARHRMLVPHLAGARHAGTYRCENGVVQVQWELVSSTAGEPARRLHLLANFGAQAATQAAAPPGAQVYSSGAAADAAGLRLERGAVHATLEDVSGG</sequence>
<feature type="active site" description="Nucleophile" evidence="15">
    <location>
        <position position="270"/>
    </location>
</feature>
<keyword evidence="8" id="KW-0119">Carbohydrate metabolism</keyword>
<feature type="active site" description="Proton donor" evidence="15">
    <location>
        <position position="306"/>
    </location>
</feature>
<dbReference type="PANTHER" id="PTHR43651">
    <property type="entry name" value="1,4-ALPHA-GLUCAN-BRANCHING ENZYME"/>
    <property type="match status" value="1"/>
</dbReference>
<evidence type="ECO:0000256" key="9">
    <source>
        <dbReference type="ARBA" id="ARBA00023295"/>
    </source>
</evidence>
<dbReference type="Gene3D" id="3.20.20.80">
    <property type="entry name" value="Glycosidases"/>
    <property type="match status" value="1"/>
</dbReference>
<dbReference type="EC" id="3.2.1.141" evidence="4 13"/>
<comment type="pathway">
    <text evidence="2 14">Glycan biosynthesis; trehalose biosynthesis.</text>
</comment>
<dbReference type="InterPro" id="IPR014756">
    <property type="entry name" value="Ig_E-set"/>
</dbReference>
<dbReference type="PIRSF" id="PIRSF006337">
    <property type="entry name" value="Trehalose_TreZ"/>
    <property type="match status" value="1"/>
</dbReference>
<dbReference type="InterPro" id="IPR013783">
    <property type="entry name" value="Ig-like_fold"/>
</dbReference>
<evidence type="ECO:0000256" key="11">
    <source>
        <dbReference type="ARBA" id="ARBA00033284"/>
    </source>
</evidence>
<dbReference type="PANTHER" id="PTHR43651:SF11">
    <property type="entry name" value="MALTO-OLIGOSYLTREHALOSE TREHALOHYDROLASE"/>
    <property type="match status" value="1"/>
</dbReference>
<evidence type="ECO:0000256" key="14">
    <source>
        <dbReference type="PIRNR" id="PIRNR006337"/>
    </source>
</evidence>
<feature type="binding site" evidence="16">
    <location>
        <begin position="332"/>
        <end position="336"/>
    </location>
    <ligand>
        <name>substrate</name>
    </ligand>
</feature>
<evidence type="ECO:0000256" key="3">
    <source>
        <dbReference type="ARBA" id="ARBA00008061"/>
    </source>
</evidence>
<feature type="domain" description="Glycosyl hydrolase family 13 catalytic" evidence="18">
    <location>
        <begin position="101"/>
        <end position="470"/>
    </location>
</feature>
<dbReference type="EMBL" id="CP046622">
    <property type="protein sequence ID" value="QGW81919.1"/>
    <property type="molecule type" value="Genomic_DNA"/>
</dbReference>
<dbReference type="GO" id="GO:0005992">
    <property type="term" value="P:trehalose biosynthetic process"/>
    <property type="evidence" value="ECO:0007669"/>
    <property type="project" value="UniProtKB-UniRule"/>
</dbReference>
<organism evidence="19 20">
    <name type="scientific">Variovorax paradoxus</name>
    <dbReference type="NCBI Taxonomy" id="34073"/>
    <lineage>
        <taxon>Bacteria</taxon>
        <taxon>Pseudomonadati</taxon>
        <taxon>Pseudomonadota</taxon>
        <taxon>Betaproteobacteria</taxon>
        <taxon>Burkholderiales</taxon>
        <taxon>Comamonadaceae</taxon>
        <taxon>Variovorax</taxon>
    </lineage>
</organism>
<accession>A0A6I6H8L3</accession>
<evidence type="ECO:0000313" key="20">
    <source>
        <dbReference type="Proteomes" id="UP000425817"/>
    </source>
</evidence>
<evidence type="ECO:0000256" key="15">
    <source>
        <dbReference type="PIRSR" id="PIRSR006337-1"/>
    </source>
</evidence>
<name>A0A6I6H8L3_VARPD</name>
<dbReference type="UniPathway" id="UPA00299"/>
<dbReference type="InterPro" id="IPR004193">
    <property type="entry name" value="Glyco_hydro_13_N"/>
</dbReference>
<feature type="site" description="Transition state stabilizer" evidence="17">
    <location>
        <position position="404"/>
    </location>
</feature>
<dbReference type="Pfam" id="PF00128">
    <property type="entry name" value="Alpha-amylase"/>
    <property type="match status" value="1"/>
</dbReference>
<dbReference type="GO" id="GO:0005737">
    <property type="term" value="C:cytoplasm"/>
    <property type="evidence" value="ECO:0007669"/>
    <property type="project" value="UniProtKB-SubCell"/>
</dbReference>
<evidence type="ECO:0000256" key="8">
    <source>
        <dbReference type="ARBA" id="ARBA00023277"/>
    </source>
</evidence>
<dbReference type="Pfam" id="PF02922">
    <property type="entry name" value="CBM_48"/>
    <property type="match status" value="1"/>
</dbReference>
<dbReference type="CDD" id="cd02853">
    <property type="entry name" value="E_set_MTHase_like_N"/>
    <property type="match status" value="1"/>
</dbReference>
<comment type="subcellular location">
    <subcellularLocation>
        <location evidence="1 15">Cytoplasm</location>
    </subcellularLocation>
</comment>
<evidence type="ECO:0000256" key="6">
    <source>
        <dbReference type="ARBA" id="ARBA00022490"/>
    </source>
</evidence>
<keyword evidence="7 14" id="KW-0378">Hydrolase</keyword>
<evidence type="ECO:0000256" key="16">
    <source>
        <dbReference type="PIRSR" id="PIRSR006337-2"/>
    </source>
</evidence>
<dbReference type="InterPro" id="IPR017853">
    <property type="entry name" value="GH"/>
</dbReference>
<comment type="catalytic activity">
    <reaction evidence="12 14">
        <text>hydrolysis of (1-&gt;4)-alpha-D-glucosidic linkage in 4-alpha-D-[(1-&gt;4)-alpha-D-glucanosyl]n trehalose to yield trehalose and (1-&gt;4)-alpha-D-glucan.</text>
        <dbReference type="EC" id="3.2.1.141"/>
    </reaction>
</comment>
<keyword evidence="9 14" id="KW-0326">Glycosidase</keyword>
<reference evidence="19 20" key="1">
    <citation type="submission" date="2019-12" db="EMBL/GenBank/DDBJ databases">
        <title>Hybrid Genome Assemblies of two High G+C Isolates from Undergraduate Microbiology Courses.</title>
        <authorList>
            <person name="Ne Ville C.J."/>
            <person name="Enright D."/>
            <person name="Hernandez I."/>
            <person name="Dodsworth J."/>
            <person name="Orwin P.M."/>
        </authorList>
    </citation>
    <scope>NUCLEOTIDE SEQUENCE [LARGE SCALE GENOMIC DNA]</scope>
    <source>
        <strain evidence="19 20">CSUSB</strain>
    </source>
</reference>
<dbReference type="RefSeq" id="WP_157613303.1">
    <property type="nucleotide sequence ID" value="NZ_CP046622.1"/>
</dbReference>
<dbReference type="SUPFAM" id="SSF81296">
    <property type="entry name" value="E set domains"/>
    <property type="match status" value="1"/>
</dbReference>
<dbReference type="Gene3D" id="1.10.10.760">
    <property type="entry name" value="E-set domains of sugar-utilizing enzymes"/>
    <property type="match status" value="1"/>
</dbReference>
<dbReference type="SMART" id="SM00642">
    <property type="entry name" value="Aamy"/>
    <property type="match status" value="1"/>
</dbReference>
<dbReference type="CDD" id="cd11325">
    <property type="entry name" value="AmyAc_GTHase"/>
    <property type="match status" value="1"/>
</dbReference>
<feature type="binding site" evidence="16">
    <location>
        <begin position="268"/>
        <end position="273"/>
    </location>
    <ligand>
        <name>substrate</name>
    </ligand>
</feature>
<evidence type="ECO:0000256" key="10">
    <source>
        <dbReference type="ARBA" id="ARBA00032057"/>
    </source>
</evidence>
<dbReference type="OrthoDB" id="9800174at2"/>
<evidence type="ECO:0000259" key="18">
    <source>
        <dbReference type="SMART" id="SM00642"/>
    </source>
</evidence>
<dbReference type="SUPFAM" id="SSF51445">
    <property type="entry name" value="(Trans)glycosidases"/>
    <property type="match status" value="1"/>
</dbReference>
<dbReference type="InterPro" id="IPR012768">
    <property type="entry name" value="Trehalose_TreZ"/>
</dbReference>
<evidence type="ECO:0000256" key="17">
    <source>
        <dbReference type="PIRSR" id="PIRSR006337-3"/>
    </source>
</evidence>
<evidence type="ECO:0000256" key="13">
    <source>
        <dbReference type="NCBIfam" id="TIGR02402"/>
    </source>
</evidence>